<keyword evidence="8" id="KW-0443">Lipid metabolism</keyword>
<evidence type="ECO:0000313" key="12">
    <source>
        <dbReference type="Proteomes" id="UP000683401"/>
    </source>
</evidence>
<evidence type="ECO:0000256" key="4">
    <source>
        <dbReference type="ARBA" id="ARBA00022553"/>
    </source>
</evidence>
<evidence type="ECO:0000256" key="10">
    <source>
        <dbReference type="ARBA" id="ARBA00023160"/>
    </source>
</evidence>
<evidence type="ECO:0000256" key="7">
    <source>
        <dbReference type="ARBA" id="ARBA00023002"/>
    </source>
</evidence>
<keyword evidence="5" id="KW-0276">Fatty acid metabolism</keyword>
<gene>
    <name evidence="11" type="ORF">KQP88_19320</name>
</gene>
<organism evidence="11 12">
    <name type="scientific">Pseudomonas lijiangensis</name>
    <dbReference type="NCBI Taxonomy" id="2995658"/>
    <lineage>
        <taxon>Bacteria</taxon>
        <taxon>Pseudomonadati</taxon>
        <taxon>Pseudomonadota</taxon>
        <taxon>Gammaproteobacteria</taxon>
        <taxon>Pseudomonadales</taxon>
        <taxon>Pseudomonadaceae</taxon>
        <taxon>Pseudomonas</taxon>
    </lineage>
</organism>
<keyword evidence="3" id="KW-0444">Lipid biosynthesis</keyword>
<dbReference type="PANTHER" id="PTHR24317:SF7">
    <property type="entry name" value="PEROXISOMAL TRANS-2-ENOYL-COA REDUCTASE"/>
    <property type="match status" value="1"/>
</dbReference>
<dbReference type="EMBL" id="CP076668">
    <property type="protein sequence ID" value="QWU85709.1"/>
    <property type="molecule type" value="Genomic_DNA"/>
</dbReference>
<keyword evidence="10" id="KW-0275">Fatty acid biosynthesis</keyword>
<proteinExistence type="predicted"/>
<evidence type="ECO:0000256" key="8">
    <source>
        <dbReference type="ARBA" id="ARBA00023098"/>
    </source>
</evidence>
<dbReference type="InterPro" id="IPR002347">
    <property type="entry name" value="SDR_fam"/>
</dbReference>
<protein>
    <submittedName>
        <fullName evidence="11">SDR family oxidoreductase</fullName>
    </submittedName>
</protein>
<evidence type="ECO:0000256" key="5">
    <source>
        <dbReference type="ARBA" id="ARBA00022832"/>
    </source>
</evidence>
<name>A0ABX8HYQ0_9PSED</name>
<dbReference type="Proteomes" id="UP000683401">
    <property type="component" value="Chromosome"/>
</dbReference>
<keyword evidence="12" id="KW-1185">Reference proteome</keyword>
<keyword evidence="7" id="KW-0560">Oxidoreductase</keyword>
<evidence type="ECO:0000256" key="9">
    <source>
        <dbReference type="ARBA" id="ARBA00023140"/>
    </source>
</evidence>
<dbReference type="InterPro" id="IPR052388">
    <property type="entry name" value="Peroxisomal_t2-enoyl-CoA_red"/>
</dbReference>
<reference evidence="12" key="1">
    <citation type="submission" date="2021-06" db="EMBL/GenBank/DDBJ databases">
        <title>Identification of Pseudomonas cichorii causing bacterial leaf black spot of flue-cured tobacco, a new disease in China.</title>
        <authorList>
            <person name="Lu C.-H."/>
        </authorList>
    </citation>
    <scope>NUCLEOTIDE SEQUENCE [LARGE SCALE GENOMIC DNA]</scope>
    <source>
        <strain evidence="12">LJ2</strain>
    </source>
</reference>
<comment type="pathway">
    <text evidence="2">Lipid metabolism.</text>
</comment>
<evidence type="ECO:0000256" key="6">
    <source>
        <dbReference type="ARBA" id="ARBA00022857"/>
    </source>
</evidence>
<evidence type="ECO:0000313" key="11">
    <source>
        <dbReference type="EMBL" id="QWU85709.1"/>
    </source>
</evidence>
<evidence type="ECO:0000256" key="1">
    <source>
        <dbReference type="ARBA" id="ARBA00004275"/>
    </source>
</evidence>
<keyword evidence="6" id="KW-0521">NADP</keyword>
<comment type="subcellular location">
    <subcellularLocation>
        <location evidence="1">Peroxisome</location>
    </subcellularLocation>
</comment>
<dbReference type="PANTHER" id="PTHR24317">
    <property type="entry name" value="PEROXISOMAL TRANS-2-ENOYL-COA REDUCTASE"/>
    <property type="match status" value="1"/>
</dbReference>
<accession>A0ABX8HYQ0</accession>
<dbReference type="Pfam" id="PF13561">
    <property type="entry name" value="adh_short_C2"/>
    <property type="match status" value="1"/>
</dbReference>
<keyword evidence="9" id="KW-0576">Peroxisome</keyword>
<evidence type="ECO:0000256" key="3">
    <source>
        <dbReference type="ARBA" id="ARBA00022516"/>
    </source>
</evidence>
<sequence>MATPEEVAAAVVFLASPAASFITGTTLLVDGGLTAGVQF</sequence>
<keyword evidence="4" id="KW-0597">Phosphoprotein</keyword>
<evidence type="ECO:0000256" key="2">
    <source>
        <dbReference type="ARBA" id="ARBA00005189"/>
    </source>
</evidence>